<dbReference type="PANTHER" id="PTHR21015:SF22">
    <property type="entry name" value="GLYCOSYLTRANSFERASE"/>
    <property type="match status" value="1"/>
</dbReference>
<accession>A0A167Y3T1</accession>
<evidence type="ECO:0000313" key="3">
    <source>
        <dbReference type="Proteomes" id="UP000078544"/>
    </source>
</evidence>
<dbReference type="Pfam" id="PF00201">
    <property type="entry name" value="UDPGT"/>
    <property type="match status" value="1"/>
</dbReference>
<dbReference type="AlphaFoldDB" id="A0A167Y3T1"/>
<evidence type="ECO:0000313" key="2">
    <source>
        <dbReference type="EMBL" id="KZZ90826.1"/>
    </source>
</evidence>
<evidence type="ECO:0000256" key="1">
    <source>
        <dbReference type="ARBA" id="ARBA00022679"/>
    </source>
</evidence>
<name>A0A167Y3T1_9HYPO</name>
<organism evidence="2 3">
    <name type="scientific">Moelleriella libera RCEF 2490</name>
    <dbReference type="NCBI Taxonomy" id="1081109"/>
    <lineage>
        <taxon>Eukaryota</taxon>
        <taxon>Fungi</taxon>
        <taxon>Dikarya</taxon>
        <taxon>Ascomycota</taxon>
        <taxon>Pezizomycotina</taxon>
        <taxon>Sordariomycetes</taxon>
        <taxon>Hypocreomycetidae</taxon>
        <taxon>Hypocreales</taxon>
        <taxon>Clavicipitaceae</taxon>
        <taxon>Moelleriella</taxon>
    </lineage>
</organism>
<dbReference type="Gene3D" id="3.40.50.2000">
    <property type="entry name" value="Glycogen Phosphorylase B"/>
    <property type="match status" value="2"/>
</dbReference>
<dbReference type="PANTHER" id="PTHR21015">
    <property type="entry name" value="UDP-N-ACETYLGLUCOSAMINE--N-ACETYLMURAMYL-(PENTAPEPTIDE) PYROPHOSPHORYL-UNDECAPRENOL N-ACETYLGLUCOSAMINE TRANSFERASE 1"/>
    <property type="match status" value="1"/>
</dbReference>
<gene>
    <name evidence="2" type="ORF">AAL_07052</name>
</gene>
<keyword evidence="3" id="KW-1185">Reference proteome</keyword>
<dbReference type="STRING" id="1081109.A0A167Y3T1"/>
<protein>
    <submittedName>
        <fullName evidence="2">UDP-glucuronosyl/UDP-glucosyltransferase</fullName>
    </submittedName>
</protein>
<dbReference type="CDD" id="cd03784">
    <property type="entry name" value="GT1_Gtf-like"/>
    <property type="match status" value="1"/>
</dbReference>
<dbReference type="EMBL" id="AZGY01000020">
    <property type="protein sequence ID" value="KZZ90826.1"/>
    <property type="molecule type" value="Genomic_DNA"/>
</dbReference>
<proteinExistence type="predicted"/>
<dbReference type="OrthoDB" id="5835829at2759"/>
<reference evidence="2 3" key="1">
    <citation type="journal article" date="2016" name="Genome Biol. Evol.">
        <title>Divergent and convergent evolution of fungal pathogenicity.</title>
        <authorList>
            <person name="Shang Y."/>
            <person name="Xiao G."/>
            <person name="Zheng P."/>
            <person name="Cen K."/>
            <person name="Zhan S."/>
            <person name="Wang C."/>
        </authorList>
    </citation>
    <scope>NUCLEOTIDE SEQUENCE [LARGE SCALE GENOMIC DNA]</scope>
    <source>
        <strain evidence="2 3">RCEF 2490</strain>
    </source>
</reference>
<dbReference type="Proteomes" id="UP000078544">
    <property type="component" value="Unassembled WGS sequence"/>
</dbReference>
<dbReference type="GO" id="GO:0008194">
    <property type="term" value="F:UDP-glycosyltransferase activity"/>
    <property type="evidence" value="ECO:0007669"/>
    <property type="project" value="InterPro"/>
</dbReference>
<comment type="caution">
    <text evidence="2">The sequence shown here is derived from an EMBL/GenBank/DDBJ whole genome shotgun (WGS) entry which is preliminary data.</text>
</comment>
<keyword evidence="1 2" id="KW-0808">Transferase</keyword>
<dbReference type="SUPFAM" id="SSF53756">
    <property type="entry name" value="UDP-Glycosyltransferase/glycogen phosphorylase"/>
    <property type="match status" value="1"/>
</dbReference>
<dbReference type="InterPro" id="IPR002213">
    <property type="entry name" value="UDP_glucos_trans"/>
</dbReference>
<sequence length="461" mass="51116">MTVSENPALASNGHVDKTKLQVLVCASPWSGHTMPMINIAEQLVWRGYSVTFIAGTEFRKDVDGIGARFVECPDSNYLAIKKLAEAIPTLEEQQAFFRTKLFIEPTGARRDITYQTLEDLKRENPWHSIVIVTESLWLGHHPLYLGAPLPKGFTRRPRIVNIHAIPYHVTSRDTAPFIMAIMPDDSEESREMYRLEHEKAIKGRWAEEIALQMRILAELGCTDVQPTPLYDLVSLTADVTLQMCPPSLEYKRSDFHPRVRFTGALGPRLLKNKKAFVPPAFWDDVVRGDRKVVVVTQGTVAVDYSQLVIPAIKALAQRSDIVVVAILGVKGASLPADVTAPNAHVADYLSYDAILPHASVFVMNAGYGGFVHGAMNGVPMVLAGASEEKPEVANRGEYAGIGINLRTATPTEKQVADAVDTLLRDSRYKKRVMAIKKENEDMRAMDNVERAILEMATADDI</sequence>